<dbReference type="AlphaFoldDB" id="A0A1L3FKD3"/>
<protein>
    <submittedName>
        <fullName evidence="1">Uncharacterized protein</fullName>
    </submittedName>
</protein>
<organism evidence="1 2">
    <name type="scientific">Bradyrhizobium japonicum</name>
    <dbReference type="NCBI Taxonomy" id="375"/>
    <lineage>
        <taxon>Bacteria</taxon>
        <taxon>Pseudomonadati</taxon>
        <taxon>Pseudomonadota</taxon>
        <taxon>Alphaproteobacteria</taxon>
        <taxon>Hyphomicrobiales</taxon>
        <taxon>Nitrobacteraceae</taxon>
        <taxon>Bradyrhizobium</taxon>
    </lineage>
</organism>
<dbReference type="EMBL" id="CP017637">
    <property type="protein sequence ID" value="APG13775.1"/>
    <property type="molecule type" value="Genomic_DNA"/>
</dbReference>
<dbReference type="SUPFAM" id="SSF55729">
    <property type="entry name" value="Acyl-CoA N-acyltransferases (Nat)"/>
    <property type="match status" value="1"/>
</dbReference>
<evidence type="ECO:0000313" key="1">
    <source>
        <dbReference type="EMBL" id="APG13775.1"/>
    </source>
</evidence>
<sequence length="263" mass="29844">MANFGENDRFRSRMFEEGNNLRFERPIDEASRQWWLGKFYDTFDLTPEGMADRITKSAPGSKSTVYHFIDGAREAFSLRVDGDFPGTQEFGFAHRELDLKGSAFNAEGMAVSDAMQGGGYGSRLTGDLIDTRLIGIDRIKLRAERIGRYVWVKMGFRPTDDAWRQMKIEAYGFLVQHMETLRRQKLDVTELMREIEAGGPKMALTIAALGAKVPSNDIPARFGPKLMPFGKVFFLEVASPWSGTLDLRDGEQMKNVETYRETK</sequence>
<dbReference type="Proteomes" id="UP000181962">
    <property type="component" value="Chromosome"/>
</dbReference>
<dbReference type="RefSeq" id="WP_071915811.1">
    <property type="nucleotide sequence ID" value="NZ_CP017637.1"/>
</dbReference>
<evidence type="ECO:0000313" key="2">
    <source>
        <dbReference type="Proteomes" id="UP000181962"/>
    </source>
</evidence>
<accession>A0A1L3FKD3</accession>
<reference evidence="1 2" key="1">
    <citation type="submission" date="2016-11" db="EMBL/GenBank/DDBJ databases">
        <title>Complete Genome Sequence of Bradyrhizobium sp. strain J5, an isolated from soybean nodule in Hokkaido.</title>
        <authorList>
            <person name="Kanehara K."/>
        </authorList>
    </citation>
    <scope>NUCLEOTIDE SEQUENCE [LARGE SCALE GENOMIC DNA]</scope>
    <source>
        <strain evidence="1 2">J5</strain>
    </source>
</reference>
<dbReference type="OrthoDB" id="7991461at2"/>
<proteinExistence type="predicted"/>
<dbReference type="InterPro" id="IPR016181">
    <property type="entry name" value="Acyl_CoA_acyltransferase"/>
</dbReference>
<gene>
    <name evidence="1" type="ORF">BKD09_36005</name>
</gene>
<name>A0A1L3FKD3_BRAJP</name>